<evidence type="ECO:0000313" key="1">
    <source>
        <dbReference type="EMBL" id="QHD49386.1"/>
    </source>
</evidence>
<dbReference type="EMBL" id="CP024621">
    <property type="protein sequence ID" value="QHD49386.1"/>
    <property type="molecule type" value="Genomic_DNA"/>
</dbReference>
<dbReference type="InterPro" id="IPR016053">
    <property type="entry name" value="Haem_Oase-like"/>
</dbReference>
<name>A0A857GLI0_9GAMM</name>
<dbReference type="Proteomes" id="UP000463949">
    <property type="component" value="Chromosome"/>
</dbReference>
<proteinExistence type="predicted"/>
<dbReference type="CDD" id="cd19166">
    <property type="entry name" value="HemeO-bac"/>
    <property type="match status" value="1"/>
</dbReference>
<reference evidence="1 2" key="1">
    <citation type="submission" date="2017-10" db="EMBL/GenBank/DDBJ databases">
        <title>Coral associated bacteria.</title>
        <authorList>
            <person name="Wang X."/>
        </authorList>
    </citation>
    <scope>NUCLEOTIDE SEQUENCE [LARGE SCALE GENOMIC DNA]</scope>
    <source>
        <strain evidence="1 2">SCSIO 43005</strain>
    </source>
</reference>
<sequence length="203" mass="22305">MASEAAPMTLARRLRQATKADHHRVDHHPALASLLSPRLDMARYGVGLAALYPAIAGLERALTHTVGGDPGHYALTLREPLLRHDIRRLGQTVPSAWAFTAPVNTHERVGMLYVLEGSRLGGHFIGRHAQRMLGEQVPCRFFTDMPLTPHAWAAFWHYAEVACPEHAWPDAVRGARQAFGEFIQALTAALPADHVTPTPAPIE</sequence>
<evidence type="ECO:0008006" key="3">
    <source>
        <dbReference type="Google" id="ProtNLM"/>
    </source>
</evidence>
<organism evidence="1 2">
    <name type="scientific">Vreelandella aquamarina</name>
    <dbReference type="NCBI Taxonomy" id="77097"/>
    <lineage>
        <taxon>Bacteria</taxon>
        <taxon>Pseudomonadati</taxon>
        <taxon>Pseudomonadota</taxon>
        <taxon>Gammaproteobacteria</taxon>
        <taxon>Oceanospirillales</taxon>
        <taxon>Halomonadaceae</taxon>
        <taxon>Vreelandella</taxon>
    </lineage>
</organism>
<protein>
    <recommendedName>
        <fullName evidence="3">Heme oxygenase</fullName>
    </recommendedName>
</protein>
<gene>
    <name evidence="1" type="ORF">CTT34_06630</name>
</gene>
<dbReference type="AlphaFoldDB" id="A0A857GLI0"/>
<dbReference type="GO" id="GO:0004392">
    <property type="term" value="F:heme oxygenase (decyclizing) activity"/>
    <property type="evidence" value="ECO:0007669"/>
    <property type="project" value="InterPro"/>
</dbReference>
<dbReference type="Gene3D" id="1.20.910.10">
    <property type="entry name" value="Heme oxygenase-like"/>
    <property type="match status" value="1"/>
</dbReference>
<dbReference type="Pfam" id="PF01126">
    <property type="entry name" value="Heme_oxygenase"/>
    <property type="match status" value="1"/>
</dbReference>
<dbReference type="KEGG" id="hmd:CTT34_06630"/>
<dbReference type="InterPro" id="IPR016084">
    <property type="entry name" value="Haem_Oase-like_multi-hlx"/>
</dbReference>
<accession>A0A857GLI0</accession>
<dbReference type="GO" id="GO:0006788">
    <property type="term" value="P:heme oxidation"/>
    <property type="evidence" value="ECO:0007669"/>
    <property type="project" value="InterPro"/>
</dbReference>
<evidence type="ECO:0000313" key="2">
    <source>
        <dbReference type="Proteomes" id="UP000463949"/>
    </source>
</evidence>
<dbReference type="SUPFAM" id="SSF48613">
    <property type="entry name" value="Heme oxygenase-like"/>
    <property type="match status" value="1"/>
</dbReference>